<accession>A0A067N227</accession>
<dbReference type="OrthoDB" id="43744at2759"/>
<dbReference type="Gene3D" id="2.120.10.30">
    <property type="entry name" value="TolB, C-terminal domain"/>
    <property type="match status" value="1"/>
</dbReference>
<organism evidence="2 3">
    <name type="scientific">Pleurotus ostreatus (strain PC15)</name>
    <name type="common">Oyster mushroom</name>
    <dbReference type="NCBI Taxonomy" id="1137138"/>
    <lineage>
        <taxon>Eukaryota</taxon>
        <taxon>Fungi</taxon>
        <taxon>Dikarya</taxon>
        <taxon>Basidiomycota</taxon>
        <taxon>Agaricomycotina</taxon>
        <taxon>Agaricomycetes</taxon>
        <taxon>Agaricomycetidae</taxon>
        <taxon>Agaricales</taxon>
        <taxon>Pleurotineae</taxon>
        <taxon>Pleurotaceae</taxon>
        <taxon>Pleurotus</taxon>
    </lineage>
</organism>
<gene>
    <name evidence="2" type="ORF">PLEOSDRAFT_1109198</name>
</gene>
<dbReference type="Gene3D" id="3.40.50.1820">
    <property type="entry name" value="alpha/beta hydrolase"/>
    <property type="match status" value="1"/>
</dbReference>
<dbReference type="SUPFAM" id="SSF82171">
    <property type="entry name" value="DPP6 N-terminal domain-like"/>
    <property type="match status" value="1"/>
</dbReference>
<evidence type="ECO:0000313" key="3">
    <source>
        <dbReference type="Proteomes" id="UP000027073"/>
    </source>
</evidence>
<dbReference type="VEuPathDB" id="FungiDB:PLEOSDRAFT_1109198"/>
<dbReference type="GO" id="GO:0006508">
    <property type="term" value="P:proteolysis"/>
    <property type="evidence" value="ECO:0007669"/>
    <property type="project" value="InterPro"/>
</dbReference>
<dbReference type="InParanoid" id="A0A067N227"/>
<dbReference type="InterPro" id="IPR050585">
    <property type="entry name" value="Xaa-Pro_dipeptidyl-ppase/CocE"/>
</dbReference>
<evidence type="ECO:0000259" key="1">
    <source>
        <dbReference type="Pfam" id="PF00326"/>
    </source>
</evidence>
<proteinExistence type="predicted"/>
<dbReference type="EMBL" id="KL198014">
    <property type="protein sequence ID" value="KDQ22078.1"/>
    <property type="molecule type" value="Genomic_DNA"/>
</dbReference>
<name>A0A067N227_PLEO1</name>
<feature type="domain" description="Peptidase S9 prolyl oligopeptidase catalytic" evidence="1">
    <location>
        <begin position="455"/>
        <end position="664"/>
    </location>
</feature>
<dbReference type="AlphaFoldDB" id="A0A067N227"/>
<dbReference type="InterPro" id="IPR011042">
    <property type="entry name" value="6-blade_b-propeller_TolB-like"/>
</dbReference>
<dbReference type="GO" id="GO:0008236">
    <property type="term" value="F:serine-type peptidase activity"/>
    <property type="evidence" value="ECO:0007669"/>
    <property type="project" value="InterPro"/>
</dbReference>
<protein>
    <recommendedName>
        <fullName evidence="1">Peptidase S9 prolyl oligopeptidase catalytic domain-containing protein</fullName>
    </recommendedName>
</protein>
<dbReference type="InterPro" id="IPR001375">
    <property type="entry name" value="Peptidase_S9_cat"/>
</dbReference>
<dbReference type="STRING" id="1137138.A0A067N227"/>
<dbReference type="SUPFAM" id="SSF53474">
    <property type="entry name" value="alpha/beta-Hydrolases"/>
    <property type="match status" value="1"/>
</dbReference>
<dbReference type="InterPro" id="IPR029058">
    <property type="entry name" value="AB_hydrolase_fold"/>
</dbReference>
<evidence type="ECO:0000313" key="2">
    <source>
        <dbReference type="EMBL" id="KDQ22078.1"/>
    </source>
</evidence>
<reference evidence="3" key="1">
    <citation type="journal article" date="2014" name="Proc. Natl. Acad. Sci. U.S.A.">
        <title>Extensive sampling of basidiomycete genomes demonstrates inadequacy of the white-rot/brown-rot paradigm for wood decay fungi.</title>
        <authorList>
            <person name="Riley R."/>
            <person name="Salamov A.A."/>
            <person name="Brown D.W."/>
            <person name="Nagy L.G."/>
            <person name="Floudas D."/>
            <person name="Held B.W."/>
            <person name="Levasseur A."/>
            <person name="Lombard V."/>
            <person name="Morin E."/>
            <person name="Otillar R."/>
            <person name="Lindquist E.A."/>
            <person name="Sun H."/>
            <person name="LaButti K.M."/>
            <person name="Schmutz J."/>
            <person name="Jabbour D."/>
            <person name="Luo H."/>
            <person name="Baker S.E."/>
            <person name="Pisabarro A.G."/>
            <person name="Walton J.D."/>
            <person name="Blanchette R.A."/>
            <person name="Henrissat B."/>
            <person name="Martin F."/>
            <person name="Cullen D."/>
            <person name="Hibbett D.S."/>
            <person name="Grigoriev I.V."/>
        </authorList>
    </citation>
    <scope>NUCLEOTIDE SEQUENCE [LARGE SCALE GENOMIC DNA]</scope>
    <source>
        <strain evidence="3">PC15</strain>
    </source>
</reference>
<dbReference type="Pfam" id="PF00326">
    <property type="entry name" value="Peptidase_S9"/>
    <property type="match status" value="1"/>
</dbReference>
<sequence>MSTVIEAPYGTWESPISAAHVAQLSNSIAELLVDPITNKIYHVELRPTNEGKNTLVESDTRRDLVSGEWDVRTGVHDYGGGAAIIYGGIAYFSNYSDGRVYSIDIKSEGGAPEAVTPDSQSLHRFADFDVHPKNPELVVAIMEDHTDDPNGEAPSKVVNTLCIIDTVAKTVTPLVSGADFYSNARFSPDGTRLIWLQWFFPDMPWEGSELRHADVSVTEGKVSLTNVITIAGEPTQISVAFPSWINNDTLLFTSDQSGYQNLHKYTGGQATPVFLEPIANDFSQPAWTLGWSPHAPIDEAGQHILCTAWKDGKTVIYLADIQSGAPPKLIESPFVAINVIRAVSTASHQAVFSSPKVDEESAIILCTLPSSLEPNDAKFTVVGPAPTKDISVEFPDGIISAPLPHDIGPEDAPVHVIYYPPTNPAYSGPPGELPPCVVNVHGGPTGLEGQGLNLTKQYFTSRGWAWLDVNYGGSSGYGRAYIQRLAGKWGIVDTEDSIKAVDILSKEPYSLLDAGRAAIRGGSAGGYTTLAALTISSNPAAFSAGTASYGISDVAKLAESTHKFESYYMNKLIGASPDEDPQLYQDRSPIYHVDKVTSPLLLLHGELDRVVPVEQAQQMHDAICAIGQAECEIHRYAGEGHGWRKEATIKDALEQELQFYESHLLKPKGSGH</sequence>
<dbReference type="PANTHER" id="PTHR43056:SF5">
    <property type="entry name" value="PEPTIDASE S9 PROLYL OLIGOPEPTIDASE CATALYTIC DOMAIN-CONTAINING PROTEIN"/>
    <property type="match status" value="1"/>
</dbReference>
<dbReference type="Proteomes" id="UP000027073">
    <property type="component" value="Unassembled WGS sequence"/>
</dbReference>
<dbReference type="PANTHER" id="PTHR43056">
    <property type="entry name" value="PEPTIDASE S9 PROLYL OLIGOPEPTIDASE"/>
    <property type="match status" value="1"/>
</dbReference>
<dbReference type="HOGENOM" id="CLU_012236_1_0_1"/>